<feature type="domain" description="Protein kinase" evidence="9">
    <location>
        <begin position="30"/>
        <end position="235"/>
    </location>
</feature>
<evidence type="ECO:0000259" key="9">
    <source>
        <dbReference type="PROSITE" id="PS50011"/>
    </source>
</evidence>
<keyword evidence="7" id="KW-0829">Tyrosine-protein kinase</keyword>
<dbReference type="Proteomes" id="UP001164746">
    <property type="component" value="Chromosome 9"/>
</dbReference>
<keyword evidence="4" id="KW-0547">Nucleotide-binding</keyword>
<evidence type="ECO:0000256" key="3">
    <source>
        <dbReference type="ARBA" id="ARBA00022679"/>
    </source>
</evidence>
<keyword evidence="5" id="KW-0418">Kinase</keyword>
<dbReference type="Gene3D" id="1.10.510.10">
    <property type="entry name" value="Transferase(Phosphotransferase) domain 1"/>
    <property type="match status" value="1"/>
</dbReference>
<dbReference type="PRINTS" id="PR00109">
    <property type="entry name" value="TYRKINASE"/>
</dbReference>
<evidence type="ECO:0000256" key="1">
    <source>
        <dbReference type="ARBA" id="ARBA00011903"/>
    </source>
</evidence>
<evidence type="ECO:0000313" key="11">
    <source>
        <dbReference type="Proteomes" id="UP001164746"/>
    </source>
</evidence>
<dbReference type="SMART" id="SM00219">
    <property type="entry name" value="TyrKc"/>
    <property type="match status" value="1"/>
</dbReference>
<keyword evidence="6" id="KW-0067">ATP-binding</keyword>
<dbReference type="InterPro" id="IPR050198">
    <property type="entry name" value="Non-receptor_tyrosine_kinases"/>
</dbReference>
<dbReference type="InterPro" id="IPR011009">
    <property type="entry name" value="Kinase-like_dom_sf"/>
</dbReference>
<dbReference type="EC" id="2.7.10.2" evidence="1"/>
<evidence type="ECO:0000256" key="4">
    <source>
        <dbReference type="ARBA" id="ARBA00022741"/>
    </source>
</evidence>
<dbReference type="SUPFAM" id="SSF56112">
    <property type="entry name" value="Protein kinase-like (PK-like)"/>
    <property type="match status" value="1"/>
</dbReference>
<keyword evidence="11" id="KW-1185">Reference proteome</keyword>
<name>A0ABY7EWL7_MYAAR</name>
<dbReference type="PROSITE" id="PS00109">
    <property type="entry name" value="PROTEIN_KINASE_TYR"/>
    <property type="match status" value="1"/>
</dbReference>
<dbReference type="PANTHER" id="PTHR24418">
    <property type="entry name" value="TYROSINE-PROTEIN KINASE"/>
    <property type="match status" value="1"/>
</dbReference>
<evidence type="ECO:0000256" key="6">
    <source>
        <dbReference type="ARBA" id="ARBA00022840"/>
    </source>
</evidence>
<accession>A0ABY7EWL7</accession>
<dbReference type="InterPro" id="IPR020635">
    <property type="entry name" value="Tyr_kinase_cat_dom"/>
</dbReference>
<evidence type="ECO:0000256" key="5">
    <source>
        <dbReference type="ARBA" id="ARBA00022777"/>
    </source>
</evidence>
<dbReference type="EMBL" id="CP111020">
    <property type="protein sequence ID" value="WAR14347.1"/>
    <property type="molecule type" value="Genomic_DNA"/>
</dbReference>
<dbReference type="PROSITE" id="PS50011">
    <property type="entry name" value="PROTEIN_KINASE_DOM"/>
    <property type="match status" value="1"/>
</dbReference>
<comment type="catalytic activity">
    <reaction evidence="8">
        <text>L-threonyl-[protein] + ATP = O-phospho-L-threonyl-[protein] + ADP + H(+)</text>
        <dbReference type="Rhea" id="RHEA:46608"/>
        <dbReference type="Rhea" id="RHEA-COMP:11060"/>
        <dbReference type="Rhea" id="RHEA-COMP:11605"/>
        <dbReference type="ChEBI" id="CHEBI:15378"/>
        <dbReference type="ChEBI" id="CHEBI:30013"/>
        <dbReference type="ChEBI" id="CHEBI:30616"/>
        <dbReference type="ChEBI" id="CHEBI:61977"/>
        <dbReference type="ChEBI" id="CHEBI:456216"/>
        <dbReference type="EC" id="2.7.11.1"/>
    </reaction>
</comment>
<dbReference type="InterPro" id="IPR008266">
    <property type="entry name" value="Tyr_kinase_AS"/>
</dbReference>
<dbReference type="Pfam" id="PF22931">
    <property type="entry name" value="SAM_TNK"/>
    <property type="match status" value="1"/>
</dbReference>
<dbReference type="InterPro" id="IPR001245">
    <property type="entry name" value="Ser-Thr/Tyr_kinase_cat_dom"/>
</dbReference>
<dbReference type="Pfam" id="PF07714">
    <property type="entry name" value="PK_Tyr_Ser-Thr"/>
    <property type="match status" value="1"/>
</dbReference>
<evidence type="ECO:0000313" key="10">
    <source>
        <dbReference type="EMBL" id="WAR14347.1"/>
    </source>
</evidence>
<evidence type="ECO:0000256" key="2">
    <source>
        <dbReference type="ARBA" id="ARBA00022443"/>
    </source>
</evidence>
<evidence type="ECO:0000256" key="7">
    <source>
        <dbReference type="ARBA" id="ARBA00023137"/>
    </source>
</evidence>
<gene>
    <name evidence="10" type="ORF">MAR_004452</name>
</gene>
<proteinExistence type="predicted"/>
<protein>
    <recommendedName>
        <fullName evidence="1">non-specific protein-tyrosine kinase</fullName>
        <ecNumber evidence="1">2.7.10.2</ecNumber>
    </recommendedName>
</protein>
<keyword evidence="3" id="KW-0808">Transferase</keyword>
<dbReference type="InterPro" id="IPR000719">
    <property type="entry name" value="Prot_kinase_dom"/>
</dbReference>
<sequence>MDSGENSEWLYELLTEVQLDQISHFDYVKEEDLQKIGMGKPAIRRLLDAVKRKKATLRKKGILDKILPKVPEKSSSKKPSSQTSSLLDQTLTCLIPEPSLFLYDKLGNGSFGEVNVMHNLDHENIIRLFGIVLSTPLMMVTELAPLGALLDYLRKEQERILVCQLCDYAIQVAKGMCYLESKRFIHRDLASRNVLLMSTDKVKIGDFGLMRALPSQEDHYVCSRKPEDSTVFPRE</sequence>
<evidence type="ECO:0000256" key="8">
    <source>
        <dbReference type="ARBA" id="ARBA00047899"/>
    </source>
</evidence>
<dbReference type="InterPro" id="IPR055175">
    <property type="entry name" value="ACK/TNK-like_SAM"/>
</dbReference>
<reference evidence="10" key="1">
    <citation type="submission" date="2022-11" db="EMBL/GenBank/DDBJ databases">
        <title>Centuries of genome instability and evolution in soft-shell clam transmissible cancer (bioRxiv).</title>
        <authorList>
            <person name="Hart S.F.M."/>
            <person name="Yonemitsu M.A."/>
            <person name="Giersch R.M."/>
            <person name="Beal B.F."/>
            <person name="Arriagada G."/>
            <person name="Davis B.W."/>
            <person name="Ostrander E.A."/>
            <person name="Goff S.P."/>
            <person name="Metzger M.J."/>
        </authorList>
    </citation>
    <scope>NUCLEOTIDE SEQUENCE</scope>
    <source>
        <strain evidence="10">MELC-2E11</strain>
        <tissue evidence="10">Siphon/mantle</tissue>
    </source>
</reference>
<keyword evidence="2" id="KW-0728">SH3 domain</keyword>
<organism evidence="10 11">
    <name type="scientific">Mya arenaria</name>
    <name type="common">Soft-shell clam</name>
    <dbReference type="NCBI Taxonomy" id="6604"/>
    <lineage>
        <taxon>Eukaryota</taxon>
        <taxon>Metazoa</taxon>
        <taxon>Spiralia</taxon>
        <taxon>Lophotrochozoa</taxon>
        <taxon>Mollusca</taxon>
        <taxon>Bivalvia</taxon>
        <taxon>Autobranchia</taxon>
        <taxon>Heteroconchia</taxon>
        <taxon>Euheterodonta</taxon>
        <taxon>Imparidentia</taxon>
        <taxon>Neoheterodontei</taxon>
        <taxon>Myida</taxon>
        <taxon>Myoidea</taxon>
        <taxon>Myidae</taxon>
        <taxon>Mya</taxon>
    </lineage>
</organism>
<dbReference type="Gene3D" id="3.30.200.20">
    <property type="entry name" value="Phosphorylase Kinase, domain 1"/>
    <property type="match status" value="1"/>
</dbReference>